<protein>
    <submittedName>
        <fullName evidence="2">Uncharacterized protein DUF4221</fullName>
    </submittedName>
</protein>
<evidence type="ECO:0000313" key="3">
    <source>
        <dbReference type="Proteomes" id="UP000292209"/>
    </source>
</evidence>
<feature type="chain" id="PRO_5020788237" evidence="1">
    <location>
        <begin position="21"/>
        <end position="385"/>
    </location>
</feature>
<keyword evidence="1" id="KW-0732">Signal</keyword>
<name>A0A4V2F6D4_9BACT</name>
<sequence>MKSTISLFLGFIIFSCSPLASEEKTNSNLFKISEINLSLDDSTALDFIRTSYLFENDTEFLYHQNEFKKSIQVYNLDLEILEKEIKYPSTPPLGIKTAQGILVINSDSVFIFPTLTVRGSLLINNSGEVLNRYMPPRYKSIEESLVNHISFGSMPTILSKGKLRFIQLPMFDLSNPANISDEFKFEVSYDIEANTLEFVEESGFPSFYQDKIWPGSDLQVSRIEDDFERVIYSWKYLDSLSYFLDGQEFKVFGGSKYKNSEIKPFTMVPEPEKEDIAWVENSKYYGIYFDPYRKLYYRTFQFPGVYDKNIILKEIDAKKQFSVIVLDKDFKIIKEVVFPGGIYNVYRAFVGKKGFYLPKNNILNPELQENYLSIDVFDFTQDEEN</sequence>
<feature type="signal peptide" evidence="1">
    <location>
        <begin position="1"/>
        <end position="20"/>
    </location>
</feature>
<dbReference type="EMBL" id="SGXG01000001">
    <property type="protein sequence ID" value="RZS95929.1"/>
    <property type="molecule type" value="Genomic_DNA"/>
</dbReference>
<proteinExistence type="predicted"/>
<keyword evidence="3" id="KW-1185">Reference proteome</keyword>
<evidence type="ECO:0000313" key="2">
    <source>
        <dbReference type="EMBL" id="RZS95929.1"/>
    </source>
</evidence>
<gene>
    <name evidence="2" type="ORF">BC751_1482</name>
</gene>
<dbReference type="Proteomes" id="UP000292209">
    <property type="component" value="Unassembled WGS sequence"/>
</dbReference>
<dbReference type="PROSITE" id="PS51257">
    <property type="entry name" value="PROKAR_LIPOPROTEIN"/>
    <property type="match status" value="1"/>
</dbReference>
<organism evidence="2 3">
    <name type="scientific">Cecembia calidifontis</name>
    <dbReference type="NCBI Taxonomy" id="1187080"/>
    <lineage>
        <taxon>Bacteria</taxon>
        <taxon>Pseudomonadati</taxon>
        <taxon>Bacteroidota</taxon>
        <taxon>Cytophagia</taxon>
        <taxon>Cytophagales</taxon>
        <taxon>Cyclobacteriaceae</taxon>
        <taxon>Cecembia</taxon>
    </lineage>
</organism>
<dbReference type="RefSeq" id="WP_130274954.1">
    <property type="nucleotide sequence ID" value="NZ_SGXG01000001.1"/>
</dbReference>
<accession>A0A4V2F6D4</accession>
<dbReference type="InterPro" id="IPR025316">
    <property type="entry name" value="DUF4221"/>
</dbReference>
<reference evidence="2 3" key="1">
    <citation type="submission" date="2019-02" db="EMBL/GenBank/DDBJ databases">
        <title>Genomic Encyclopedia of Archaeal and Bacterial Type Strains, Phase II (KMG-II): from individual species to whole genera.</title>
        <authorList>
            <person name="Goeker M."/>
        </authorList>
    </citation>
    <scope>NUCLEOTIDE SEQUENCE [LARGE SCALE GENOMIC DNA]</scope>
    <source>
        <strain evidence="2 3">DSM 21411</strain>
    </source>
</reference>
<comment type="caution">
    <text evidence="2">The sequence shown here is derived from an EMBL/GenBank/DDBJ whole genome shotgun (WGS) entry which is preliminary data.</text>
</comment>
<evidence type="ECO:0000256" key="1">
    <source>
        <dbReference type="SAM" id="SignalP"/>
    </source>
</evidence>
<dbReference type="OrthoDB" id="982523at2"/>
<dbReference type="Pfam" id="PF13970">
    <property type="entry name" value="DUF4221"/>
    <property type="match status" value="1"/>
</dbReference>
<dbReference type="AlphaFoldDB" id="A0A4V2F6D4"/>